<protein>
    <submittedName>
        <fullName evidence="2">Lactococcin 972 family bacteriocin</fullName>
    </submittedName>
</protein>
<keyword evidence="1" id="KW-0732">Signal</keyword>
<dbReference type="PROSITE" id="PS51257">
    <property type="entry name" value="PROKAR_LIPOPROTEIN"/>
    <property type="match status" value="1"/>
</dbReference>
<organism evidence="2 3">
    <name type="scientific">Streptococcus oralis subsp. tigurinus</name>
    <dbReference type="NCBI Taxonomy" id="1077464"/>
    <lineage>
        <taxon>Bacteria</taxon>
        <taxon>Bacillati</taxon>
        <taxon>Bacillota</taxon>
        <taxon>Bacilli</taxon>
        <taxon>Lactobacillales</taxon>
        <taxon>Streptococcaceae</taxon>
        <taxon>Streptococcus</taxon>
    </lineage>
</organism>
<evidence type="ECO:0000256" key="1">
    <source>
        <dbReference type="SAM" id="SignalP"/>
    </source>
</evidence>
<dbReference type="NCBIfam" id="TIGR01653">
    <property type="entry name" value="lactococcin_972"/>
    <property type="match status" value="1"/>
</dbReference>
<dbReference type="Gene3D" id="2.60.40.2850">
    <property type="match status" value="1"/>
</dbReference>
<reference evidence="2 3" key="1">
    <citation type="journal article" date="2016" name="Eur. J. Clin. Microbiol. Infect. Dis.">
        <title>Whole genome sequencing as a tool for phylogenetic analysis of clinical strains of Mitis group streptococci.</title>
        <authorList>
            <person name="Rasmussen L.H."/>
            <person name="Dargis R."/>
            <person name="Hojholt K."/>
            <person name="Christensen J.J."/>
            <person name="Skovgaard O."/>
            <person name="Justesen U.S."/>
            <person name="Rosenvinge F.S."/>
            <person name="Moser C."/>
            <person name="Lukjancenko O."/>
            <person name="Rasmussen S."/>
            <person name="Nielsen X.C."/>
        </authorList>
    </citation>
    <scope>NUCLEOTIDE SEQUENCE [LARGE SCALE GENOMIC DNA]</scope>
    <source>
        <strain evidence="2 3">OD_348934_12</strain>
    </source>
</reference>
<accession>A0A1X1G1C9</accession>
<evidence type="ECO:0000313" key="2">
    <source>
        <dbReference type="EMBL" id="ORO40445.1"/>
    </source>
</evidence>
<dbReference type="InterPro" id="IPR006540">
    <property type="entry name" value="Lactococcin_972"/>
</dbReference>
<feature type="signal peptide" evidence="1">
    <location>
        <begin position="1"/>
        <end position="25"/>
    </location>
</feature>
<dbReference type="AlphaFoldDB" id="A0A1X1G1C9"/>
<comment type="caution">
    <text evidence="2">The sequence shown here is derived from an EMBL/GenBank/DDBJ whole genome shotgun (WGS) entry which is preliminary data.</text>
</comment>
<dbReference type="RefSeq" id="WP_084938625.1">
    <property type="nucleotide sequence ID" value="NZ_JASHCK010000003.1"/>
</dbReference>
<gene>
    <name evidence="2" type="ORF">B7729_01695</name>
</gene>
<dbReference type="EMBL" id="NCUC01000009">
    <property type="protein sequence ID" value="ORO40445.1"/>
    <property type="molecule type" value="Genomic_DNA"/>
</dbReference>
<feature type="chain" id="PRO_5012236428" evidence="1">
    <location>
        <begin position="26"/>
        <end position="98"/>
    </location>
</feature>
<evidence type="ECO:0000313" key="3">
    <source>
        <dbReference type="Proteomes" id="UP000193538"/>
    </source>
</evidence>
<dbReference type="Proteomes" id="UP000193538">
    <property type="component" value="Unassembled WGS sequence"/>
</dbReference>
<sequence>MKTSKIILSVLTVIISCSLACPVFADWVSGGNWSYGGYHDPSNWGAFSNYFHDYRWHWSSVTRESDSKSNVGYASAHYTSKSFINTSFGEFVYFNYGF</sequence>
<proteinExistence type="predicted"/>
<name>A0A1X1G1C9_STROR</name>
<dbReference type="Pfam" id="PF09683">
    <property type="entry name" value="Lactococcin_972"/>
    <property type="match status" value="1"/>
</dbReference>